<evidence type="ECO:0000259" key="3">
    <source>
        <dbReference type="Pfam" id="PF01145"/>
    </source>
</evidence>
<evidence type="ECO:0000313" key="5">
    <source>
        <dbReference type="Proteomes" id="UP000507470"/>
    </source>
</evidence>
<keyword evidence="5" id="KW-1185">Reference proteome</keyword>
<accession>A0A6J8CJV5</accession>
<dbReference type="AlphaFoldDB" id="A0A6J8CJV5"/>
<keyword evidence="2" id="KW-1133">Transmembrane helix</keyword>
<feature type="domain" description="Band 7" evidence="3">
    <location>
        <begin position="353"/>
        <end position="524"/>
    </location>
</feature>
<dbReference type="Proteomes" id="UP000507470">
    <property type="component" value="Unassembled WGS sequence"/>
</dbReference>
<feature type="region of interest" description="Disordered" evidence="1">
    <location>
        <begin position="123"/>
        <end position="149"/>
    </location>
</feature>
<evidence type="ECO:0000256" key="2">
    <source>
        <dbReference type="SAM" id="Phobius"/>
    </source>
</evidence>
<reference evidence="4 5" key="1">
    <citation type="submission" date="2020-06" db="EMBL/GenBank/DDBJ databases">
        <authorList>
            <person name="Li R."/>
            <person name="Bekaert M."/>
        </authorList>
    </citation>
    <scope>NUCLEOTIDE SEQUENCE [LARGE SCALE GENOMIC DNA]</scope>
    <source>
        <strain evidence="5">wild</strain>
    </source>
</reference>
<name>A0A6J8CJV5_MYTCO</name>
<keyword evidence="2" id="KW-0812">Transmembrane</keyword>
<feature type="region of interest" description="Disordered" evidence="1">
    <location>
        <begin position="183"/>
        <end position="228"/>
    </location>
</feature>
<feature type="transmembrane region" description="Helical" evidence="2">
    <location>
        <begin position="313"/>
        <end position="340"/>
    </location>
</feature>
<evidence type="ECO:0000256" key="1">
    <source>
        <dbReference type="SAM" id="MobiDB-lite"/>
    </source>
</evidence>
<dbReference type="EMBL" id="CACVKT020005545">
    <property type="protein sequence ID" value="CAC5395559.1"/>
    <property type="molecule type" value="Genomic_DNA"/>
</dbReference>
<keyword evidence="2" id="KW-0472">Membrane</keyword>
<evidence type="ECO:0000313" key="4">
    <source>
        <dbReference type="EMBL" id="CAC5395559.1"/>
    </source>
</evidence>
<gene>
    <name evidence="4" type="ORF">MCOR_30220</name>
</gene>
<dbReference type="Pfam" id="PF01145">
    <property type="entry name" value="Band_7"/>
    <property type="match status" value="1"/>
</dbReference>
<protein>
    <recommendedName>
        <fullName evidence="3">Band 7 domain-containing protein</fullName>
    </recommendedName>
</protein>
<sequence length="541" mass="61973">MADGDENEARKKMQEATAKFLERRNREHETVDTEHGRIVMPSLSNKWQTIIDDTLIPQIQQNTDSAVRKRSRSVTPEYDEGRNPRPLSMPNVASPLPFEIYDAGSNQEEPPLEVEMSLQAGEHDDQLGRSQRSRQPAKLDPIKNRPDLPSYSAALKMNGERELPQSLPVYGRLWQMGRQWSREAGNHDPQYEPKVPTSEDAIEPYSPSESYASGRPLPPIAKSDSIDGLSKETRFTDIDAIPERQQSYRAATSNWILQPHPSVTEEEATTRTEFDVEEGRREEERKRFECDNCFGNRFPRVVRYLNSLTLQKFLILVTIATVIIGLILFVGIFPASFVYVEYHEMALLKNKVTGTVDRDTVYFTGCYVLGPDKEFVRYPKYGNTISMTTDVFTVDKLEITMSFHLQYYIRSSELGDLHRQYEQDYNGVLRNVARSEIKNHVGQFSLDYFRLNRTNLEKYILNLLQARFEGDCCQSCCPSSCTNNTVCATCLPADKCHPGYHVDIKYFQLTQISIPSEVSNLFVQQLVLQVSMQLLISVIFI</sequence>
<dbReference type="OrthoDB" id="6101291at2759"/>
<proteinExistence type="predicted"/>
<feature type="region of interest" description="Disordered" evidence="1">
    <location>
        <begin position="61"/>
        <end position="90"/>
    </location>
</feature>
<dbReference type="InterPro" id="IPR001107">
    <property type="entry name" value="Band_7"/>
</dbReference>
<organism evidence="4 5">
    <name type="scientific">Mytilus coruscus</name>
    <name type="common">Sea mussel</name>
    <dbReference type="NCBI Taxonomy" id="42192"/>
    <lineage>
        <taxon>Eukaryota</taxon>
        <taxon>Metazoa</taxon>
        <taxon>Spiralia</taxon>
        <taxon>Lophotrochozoa</taxon>
        <taxon>Mollusca</taxon>
        <taxon>Bivalvia</taxon>
        <taxon>Autobranchia</taxon>
        <taxon>Pteriomorphia</taxon>
        <taxon>Mytilida</taxon>
        <taxon>Mytiloidea</taxon>
        <taxon>Mytilidae</taxon>
        <taxon>Mytilinae</taxon>
        <taxon>Mytilus</taxon>
    </lineage>
</organism>